<dbReference type="STRING" id="461836.A0A0L0DNW1"/>
<keyword evidence="4" id="KW-1185">Reference proteome</keyword>
<dbReference type="OrthoDB" id="411145at2759"/>
<evidence type="ECO:0000313" key="3">
    <source>
        <dbReference type="EMBL" id="KNC53088.1"/>
    </source>
</evidence>
<feature type="signal peptide" evidence="1">
    <location>
        <begin position="1"/>
        <end position="24"/>
    </location>
</feature>
<proteinExistence type="predicted"/>
<keyword evidence="1" id="KW-0732">Signal</keyword>
<dbReference type="InterPro" id="IPR011009">
    <property type="entry name" value="Kinase-like_dom_sf"/>
</dbReference>
<gene>
    <name evidence="3" type="ORF">AMSG_12256</name>
</gene>
<sequence length="372" mass="38425">MPICLVSGCLAICLPAAPSPDVRTAHVASLWGGMGECLQLSAPSTKPVLLKTIAMPDVATANLGDARKRASYLVEAAFYASGLAAALAAAAPDCLACADVVGVWTIAAGADAADAELVSHAGELPTRGRSKLDTLVIAMAYLPLPPVPSDIDVVMAARILDALAVFHAAHWGDAAEDAVAVIGLAEQGSYWYLDTRPDEWRAMGSRGLPGRLKAAAAAIDARLKADPGQCIIHGDVKPANLMAAAHAGPVAFVDMQYVGRGVPSRDVAKLFMAGGLDLEPAAEDSLLRGYHAALVARLAPSAAATFTYDAFDVQLSLAAADLARFLCGWGWWGDDAFLKARARIVLDALDGGKLLPGGGAAYDEAMTVAFPV</sequence>
<dbReference type="eggNOG" id="ENOG502S10H">
    <property type="taxonomic scope" value="Eukaryota"/>
</dbReference>
<feature type="chain" id="PRO_5005537334" description="Aminoglycoside phosphotransferase domain-containing protein" evidence="1">
    <location>
        <begin position="25"/>
        <end position="372"/>
    </location>
</feature>
<dbReference type="GeneID" id="25570170"/>
<evidence type="ECO:0000259" key="2">
    <source>
        <dbReference type="Pfam" id="PF01636"/>
    </source>
</evidence>
<organism evidence="3 4">
    <name type="scientific">Thecamonas trahens ATCC 50062</name>
    <dbReference type="NCBI Taxonomy" id="461836"/>
    <lineage>
        <taxon>Eukaryota</taxon>
        <taxon>Apusozoa</taxon>
        <taxon>Apusomonadida</taxon>
        <taxon>Apusomonadidae</taxon>
        <taxon>Thecamonas</taxon>
    </lineage>
</organism>
<dbReference type="Gene3D" id="3.90.1200.10">
    <property type="match status" value="1"/>
</dbReference>
<dbReference type="InterPro" id="IPR002575">
    <property type="entry name" value="Aminoglycoside_PTrfase"/>
</dbReference>
<dbReference type="Pfam" id="PF01636">
    <property type="entry name" value="APH"/>
    <property type="match status" value="1"/>
</dbReference>
<evidence type="ECO:0000313" key="4">
    <source>
        <dbReference type="Proteomes" id="UP000054408"/>
    </source>
</evidence>
<dbReference type="EMBL" id="GL349478">
    <property type="protein sequence ID" value="KNC53088.1"/>
    <property type="molecule type" value="Genomic_DNA"/>
</dbReference>
<accession>A0A0L0DNW1</accession>
<dbReference type="RefSeq" id="XP_013754804.1">
    <property type="nucleotide sequence ID" value="XM_013899350.1"/>
</dbReference>
<dbReference type="AlphaFoldDB" id="A0A0L0DNW1"/>
<dbReference type="OMA" id="HPRGWNT"/>
<feature type="domain" description="Aminoglycoside phosphotransferase" evidence="2">
    <location>
        <begin position="155"/>
        <end position="298"/>
    </location>
</feature>
<reference evidence="3 4" key="1">
    <citation type="submission" date="2010-05" db="EMBL/GenBank/DDBJ databases">
        <title>The Genome Sequence of Thecamonas trahens ATCC 50062.</title>
        <authorList>
            <consortium name="The Broad Institute Genome Sequencing Platform"/>
            <person name="Russ C."/>
            <person name="Cuomo C."/>
            <person name="Shea T."/>
            <person name="Young S.K."/>
            <person name="Zeng Q."/>
            <person name="Koehrsen M."/>
            <person name="Haas B."/>
            <person name="Borodovsky M."/>
            <person name="Guigo R."/>
            <person name="Alvarado L."/>
            <person name="Berlin A."/>
            <person name="Bochicchio J."/>
            <person name="Borenstein D."/>
            <person name="Chapman S."/>
            <person name="Chen Z."/>
            <person name="Freedman E."/>
            <person name="Gellesch M."/>
            <person name="Goldberg J."/>
            <person name="Griggs A."/>
            <person name="Gujja S."/>
            <person name="Heilman E."/>
            <person name="Heiman D."/>
            <person name="Hepburn T."/>
            <person name="Howarth C."/>
            <person name="Jen D."/>
            <person name="Larson L."/>
            <person name="Mehta T."/>
            <person name="Park D."/>
            <person name="Pearson M."/>
            <person name="Roberts A."/>
            <person name="Saif S."/>
            <person name="Shenoy N."/>
            <person name="Sisk P."/>
            <person name="Stolte C."/>
            <person name="Sykes S."/>
            <person name="Thomson T."/>
            <person name="Walk T."/>
            <person name="White J."/>
            <person name="Yandava C."/>
            <person name="Burger G."/>
            <person name="Gray M.W."/>
            <person name="Holland P.W.H."/>
            <person name="King N."/>
            <person name="Lang F.B.F."/>
            <person name="Roger A.J."/>
            <person name="Ruiz-Trillo I."/>
            <person name="Lander E."/>
            <person name="Nusbaum C."/>
        </authorList>
    </citation>
    <scope>NUCLEOTIDE SEQUENCE [LARGE SCALE GENOMIC DNA]</scope>
    <source>
        <strain evidence="3 4">ATCC 50062</strain>
    </source>
</reference>
<protein>
    <recommendedName>
        <fullName evidence="2">Aminoglycoside phosphotransferase domain-containing protein</fullName>
    </recommendedName>
</protein>
<name>A0A0L0DNW1_THETB</name>
<dbReference type="SUPFAM" id="SSF56112">
    <property type="entry name" value="Protein kinase-like (PK-like)"/>
    <property type="match status" value="1"/>
</dbReference>
<dbReference type="Proteomes" id="UP000054408">
    <property type="component" value="Unassembled WGS sequence"/>
</dbReference>
<evidence type="ECO:0000256" key="1">
    <source>
        <dbReference type="SAM" id="SignalP"/>
    </source>
</evidence>